<sequence>MKWQWAALVLFSLTLLPAGLAMVAGRVPRRLRARLAPLRARGAALLLIYATAPVNAVPRLAGASPDTTLACTAAGGVLAVAGALVLGAATWRTGRAG</sequence>
<gene>
    <name evidence="2" type="ORF">C0216_11865</name>
</gene>
<organism evidence="2 3">
    <name type="scientific">Streptomyces globosus</name>
    <dbReference type="NCBI Taxonomy" id="68209"/>
    <lineage>
        <taxon>Bacteria</taxon>
        <taxon>Bacillati</taxon>
        <taxon>Actinomycetota</taxon>
        <taxon>Actinomycetes</taxon>
        <taxon>Kitasatosporales</taxon>
        <taxon>Streptomycetaceae</taxon>
        <taxon>Streptomyces</taxon>
    </lineage>
</organism>
<evidence type="ECO:0000313" key="2">
    <source>
        <dbReference type="EMBL" id="AXE24059.1"/>
    </source>
</evidence>
<dbReference type="RefSeq" id="WP_114055240.1">
    <property type="nucleotide sequence ID" value="NZ_CP030862.1"/>
</dbReference>
<feature type="transmembrane region" description="Helical" evidence="1">
    <location>
        <begin position="40"/>
        <end position="57"/>
    </location>
</feature>
<dbReference type="KEGG" id="sgz:C0216_11865"/>
<protein>
    <submittedName>
        <fullName evidence="2">Uncharacterized protein</fullName>
    </submittedName>
</protein>
<evidence type="ECO:0000313" key="3">
    <source>
        <dbReference type="Proteomes" id="UP000252004"/>
    </source>
</evidence>
<keyword evidence="3" id="KW-1185">Reference proteome</keyword>
<keyword evidence="1" id="KW-1133">Transmembrane helix</keyword>
<dbReference type="AlphaFoldDB" id="A0A344TZI8"/>
<feature type="transmembrane region" description="Helical" evidence="1">
    <location>
        <begin position="69"/>
        <end position="91"/>
    </location>
</feature>
<keyword evidence="1" id="KW-0812">Transmembrane</keyword>
<reference evidence="2 3" key="1">
    <citation type="submission" date="2018-01" db="EMBL/GenBank/DDBJ databases">
        <title>Draft genome Sequence of streptomyces globosus LZH-48.</title>
        <authorList>
            <person name="Ran K."/>
            <person name="Li Z."/>
            <person name="Wei S."/>
            <person name="Dong R."/>
        </authorList>
    </citation>
    <scope>NUCLEOTIDE SEQUENCE [LARGE SCALE GENOMIC DNA]</scope>
    <source>
        <strain evidence="2 3">LZH-48</strain>
    </source>
</reference>
<dbReference type="Proteomes" id="UP000252004">
    <property type="component" value="Chromosome"/>
</dbReference>
<dbReference type="EMBL" id="CP030862">
    <property type="protein sequence ID" value="AXE24059.1"/>
    <property type="molecule type" value="Genomic_DNA"/>
</dbReference>
<proteinExistence type="predicted"/>
<name>A0A344TZI8_9ACTN</name>
<evidence type="ECO:0000256" key="1">
    <source>
        <dbReference type="SAM" id="Phobius"/>
    </source>
</evidence>
<keyword evidence="1" id="KW-0472">Membrane</keyword>
<accession>A0A344TZI8</accession>